<feature type="transmembrane region" description="Helical" evidence="1">
    <location>
        <begin position="24"/>
        <end position="45"/>
    </location>
</feature>
<dbReference type="RefSeq" id="WP_066058254.1">
    <property type="nucleotide sequence ID" value="NZ_JBHUNF010000009.1"/>
</dbReference>
<sequence>MSTSTPTNSSNQQPAAGFAMPKNLFGFGPIAVAAAGVLGFISVFLPQITIEMSDFSITTMESTTETELIGYFTEGAAGEGVLLLIAFVLAIALGAVAILKQAKELTLAAAGAGIVVGLFALLRSINIMSSADELAFLADGGPAFGAYLMLFAALVLIAGGVLCVVGASKLPSMLNKQAPGATVA</sequence>
<evidence type="ECO:0000256" key="1">
    <source>
        <dbReference type="SAM" id="Phobius"/>
    </source>
</evidence>
<keyword evidence="1" id="KW-0472">Membrane</keyword>
<gene>
    <name evidence="2" type="ORF">ACFSUQ_09140</name>
</gene>
<feature type="transmembrane region" description="Helical" evidence="1">
    <location>
        <begin position="81"/>
        <end position="99"/>
    </location>
</feature>
<evidence type="ECO:0000313" key="2">
    <source>
        <dbReference type="EMBL" id="MFD2675454.1"/>
    </source>
</evidence>
<dbReference type="Proteomes" id="UP001597453">
    <property type="component" value="Unassembled WGS sequence"/>
</dbReference>
<keyword evidence="1" id="KW-1133">Transmembrane helix</keyword>
<proteinExistence type="predicted"/>
<organism evidence="2 3">
    <name type="scientific">Gulosibacter bifidus</name>
    <dbReference type="NCBI Taxonomy" id="272239"/>
    <lineage>
        <taxon>Bacteria</taxon>
        <taxon>Bacillati</taxon>
        <taxon>Actinomycetota</taxon>
        <taxon>Actinomycetes</taxon>
        <taxon>Micrococcales</taxon>
        <taxon>Microbacteriaceae</taxon>
        <taxon>Gulosibacter</taxon>
    </lineage>
</organism>
<keyword evidence="1" id="KW-0812">Transmembrane</keyword>
<feature type="transmembrane region" description="Helical" evidence="1">
    <location>
        <begin position="145"/>
        <end position="167"/>
    </location>
</feature>
<feature type="transmembrane region" description="Helical" evidence="1">
    <location>
        <begin position="106"/>
        <end position="125"/>
    </location>
</feature>
<name>A0ABW5RKM2_9MICO</name>
<dbReference type="EMBL" id="JBHUNF010000009">
    <property type="protein sequence ID" value="MFD2675454.1"/>
    <property type="molecule type" value="Genomic_DNA"/>
</dbReference>
<evidence type="ECO:0000313" key="3">
    <source>
        <dbReference type="Proteomes" id="UP001597453"/>
    </source>
</evidence>
<protein>
    <submittedName>
        <fullName evidence="2">DUF5336 domain-containing protein</fullName>
    </submittedName>
</protein>
<accession>A0ABW5RKM2</accession>
<comment type="caution">
    <text evidence="2">The sequence shown here is derived from an EMBL/GenBank/DDBJ whole genome shotgun (WGS) entry which is preliminary data.</text>
</comment>
<keyword evidence="3" id="KW-1185">Reference proteome</keyword>
<reference evidence="3" key="1">
    <citation type="journal article" date="2019" name="Int. J. Syst. Evol. Microbiol.">
        <title>The Global Catalogue of Microorganisms (GCM) 10K type strain sequencing project: providing services to taxonomists for standard genome sequencing and annotation.</title>
        <authorList>
            <consortium name="The Broad Institute Genomics Platform"/>
            <consortium name="The Broad Institute Genome Sequencing Center for Infectious Disease"/>
            <person name="Wu L."/>
            <person name="Ma J."/>
        </authorList>
    </citation>
    <scope>NUCLEOTIDE SEQUENCE [LARGE SCALE GENOMIC DNA]</scope>
    <source>
        <strain evidence="3">TISTR 1511</strain>
    </source>
</reference>